<dbReference type="SMART" id="SM01152">
    <property type="entry name" value="DUF167"/>
    <property type="match status" value="1"/>
</dbReference>
<gene>
    <name evidence="3" type="ORF">LOC71_17440</name>
</gene>
<dbReference type="EMBL" id="JAJKFW010000025">
    <property type="protein sequence ID" value="MCC9644069.1"/>
    <property type="molecule type" value="Genomic_DNA"/>
</dbReference>
<evidence type="ECO:0000313" key="4">
    <source>
        <dbReference type="Proteomes" id="UP001430306"/>
    </source>
</evidence>
<comment type="caution">
    <text evidence="3">The sequence shown here is derived from an EMBL/GenBank/DDBJ whole genome shotgun (WGS) entry which is preliminary data.</text>
</comment>
<evidence type="ECO:0000256" key="1">
    <source>
        <dbReference type="ARBA" id="ARBA00010364"/>
    </source>
</evidence>
<dbReference type="SUPFAM" id="SSF69786">
    <property type="entry name" value="YggU-like"/>
    <property type="match status" value="1"/>
</dbReference>
<name>A0ABS8NKK0_9BACT</name>
<dbReference type="PANTHER" id="PTHR13420:SF7">
    <property type="entry name" value="UPF0235 PROTEIN C15ORF40"/>
    <property type="match status" value="1"/>
</dbReference>
<proteinExistence type="inferred from homology"/>
<accession>A0ABS8NKK0</accession>
<reference evidence="3" key="1">
    <citation type="submission" date="2021-11" db="EMBL/GenBank/DDBJ databases">
        <title>Genome sequence.</title>
        <authorList>
            <person name="Sun Q."/>
        </authorList>
    </citation>
    <scope>NUCLEOTIDE SEQUENCE</scope>
    <source>
        <strain evidence="3">JC740</strain>
    </source>
</reference>
<keyword evidence="4" id="KW-1185">Reference proteome</keyword>
<dbReference type="Proteomes" id="UP001430306">
    <property type="component" value="Unassembled WGS sequence"/>
</dbReference>
<dbReference type="Pfam" id="PF02594">
    <property type="entry name" value="DUF167"/>
    <property type="match status" value="1"/>
</dbReference>
<dbReference type="NCBIfam" id="TIGR00251">
    <property type="entry name" value="DUF167 family protein"/>
    <property type="match status" value="1"/>
</dbReference>
<evidence type="ECO:0000256" key="2">
    <source>
        <dbReference type="HAMAP-Rule" id="MF_00634"/>
    </source>
</evidence>
<dbReference type="InterPro" id="IPR036591">
    <property type="entry name" value="YggU-like_sf"/>
</dbReference>
<dbReference type="Gene3D" id="3.30.1200.10">
    <property type="entry name" value="YggU-like"/>
    <property type="match status" value="1"/>
</dbReference>
<evidence type="ECO:0000313" key="3">
    <source>
        <dbReference type="EMBL" id="MCC9644069.1"/>
    </source>
</evidence>
<sequence length="98" mass="10452">MDCDGLLCRFRVRVTPKAKKASVGGVHDGALKVSVHAVPENGKANRAVVASLAKWFGISKSRLAIVSGDTSRQKTVEVQFASDAELQSAMERLRAAAE</sequence>
<protein>
    <recommendedName>
        <fullName evidence="2">UPF0235 protein LOC71_17440</fullName>
    </recommendedName>
</protein>
<comment type="similarity">
    <text evidence="1 2">Belongs to the UPF0235 family.</text>
</comment>
<dbReference type="HAMAP" id="MF_00634">
    <property type="entry name" value="UPF0235"/>
    <property type="match status" value="1"/>
</dbReference>
<dbReference type="InterPro" id="IPR003746">
    <property type="entry name" value="DUF167"/>
</dbReference>
<dbReference type="PANTHER" id="PTHR13420">
    <property type="entry name" value="UPF0235 PROTEIN C15ORF40"/>
    <property type="match status" value="1"/>
</dbReference>
<organism evidence="3 4">
    <name type="scientific">Rhodopirellula halodulae</name>
    <dbReference type="NCBI Taxonomy" id="2894198"/>
    <lineage>
        <taxon>Bacteria</taxon>
        <taxon>Pseudomonadati</taxon>
        <taxon>Planctomycetota</taxon>
        <taxon>Planctomycetia</taxon>
        <taxon>Pirellulales</taxon>
        <taxon>Pirellulaceae</taxon>
        <taxon>Rhodopirellula</taxon>
    </lineage>
</organism>